<protein>
    <submittedName>
        <fullName evidence="3">Uncharacterized protein</fullName>
    </submittedName>
</protein>
<accession>A0A076PUD6</accession>
<dbReference type="HOGENOM" id="CLU_1977757_0_0_4"/>
<evidence type="ECO:0000256" key="1">
    <source>
        <dbReference type="SAM" id="MobiDB-lite"/>
    </source>
</evidence>
<dbReference type="Proteomes" id="UP000028782">
    <property type="component" value="Chromosome"/>
</dbReference>
<keyword evidence="2" id="KW-1133">Transmembrane helix</keyword>
<dbReference type="KEGG" id="ctes:O987_21060"/>
<evidence type="ECO:0000313" key="4">
    <source>
        <dbReference type="Proteomes" id="UP000028782"/>
    </source>
</evidence>
<feature type="region of interest" description="Disordered" evidence="1">
    <location>
        <begin position="91"/>
        <end position="115"/>
    </location>
</feature>
<feature type="transmembrane region" description="Helical" evidence="2">
    <location>
        <begin position="51"/>
        <end position="70"/>
    </location>
</feature>
<proteinExistence type="predicted"/>
<feature type="transmembrane region" description="Helical" evidence="2">
    <location>
        <begin position="16"/>
        <end position="39"/>
    </location>
</feature>
<sequence>MPCGLRHSAALTTAQAVLRLASCCGSLCLSACLAVPLAAGRSQHYFGGGDFAVVGLVQILAEVVCGWMVYRVVLHCKLPVVGRPDYFHASHGRTGAESAGAGEKVNCSHRAPESKKPAQWRAVIGG</sequence>
<organism evidence="3 4">
    <name type="scientific">Comamonas testosteroni TK102</name>
    <dbReference type="NCBI Taxonomy" id="1392005"/>
    <lineage>
        <taxon>Bacteria</taxon>
        <taxon>Pseudomonadati</taxon>
        <taxon>Pseudomonadota</taxon>
        <taxon>Betaproteobacteria</taxon>
        <taxon>Burkholderiales</taxon>
        <taxon>Comamonadaceae</taxon>
        <taxon>Comamonas</taxon>
    </lineage>
</organism>
<keyword evidence="2" id="KW-0472">Membrane</keyword>
<reference evidence="3 4" key="1">
    <citation type="journal article" date="2014" name="Genome Announc.">
        <title>Complete Genome Sequence of Polychlorinated Biphenyl Degrader Comamonas testosteroni TK102 (NBRC 109938).</title>
        <authorList>
            <person name="Fukuda K."/>
            <person name="Hosoyama A."/>
            <person name="Tsuchikane K."/>
            <person name="Ohji S."/>
            <person name="Yamazoe A."/>
            <person name="Fujita N."/>
            <person name="Shintani M."/>
            <person name="Kimbara K."/>
        </authorList>
    </citation>
    <scope>NUCLEOTIDE SEQUENCE [LARGE SCALE GENOMIC DNA]</scope>
    <source>
        <strain evidence="3">TK102</strain>
    </source>
</reference>
<dbReference type="AlphaFoldDB" id="A0A076PUD6"/>
<keyword evidence="2" id="KW-0812">Transmembrane</keyword>
<gene>
    <name evidence="3" type="ORF">O987_21060</name>
</gene>
<evidence type="ECO:0000256" key="2">
    <source>
        <dbReference type="SAM" id="Phobius"/>
    </source>
</evidence>
<name>A0A076PUD6_COMTE</name>
<dbReference type="EMBL" id="CP006704">
    <property type="protein sequence ID" value="AIJ48306.1"/>
    <property type="molecule type" value="Genomic_DNA"/>
</dbReference>
<evidence type="ECO:0000313" key="3">
    <source>
        <dbReference type="EMBL" id="AIJ48306.1"/>
    </source>
</evidence>